<dbReference type="RefSeq" id="WP_102551102.1">
    <property type="nucleotide sequence ID" value="NZ_MCZF01000022.1"/>
</dbReference>
<reference evidence="2" key="1">
    <citation type="submission" date="2016-07" db="EMBL/GenBank/DDBJ databases">
        <title>Nontailed viruses are major unrecognized killers of bacteria in the ocean.</title>
        <authorList>
            <person name="Kauffman K."/>
            <person name="Hussain F."/>
            <person name="Yang J."/>
            <person name="Arevalo P."/>
            <person name="Brown J."/>
            <person name="Cutler M."/>
            <person name="Kelly L."/>
            <person name="Polz M.F."/>
        </authorList>
    </citation>
    <scope>NUCLEOTIDE SEQUENCE [LARGE SCALE GENOMIC DNA]</scope>
    <source>
        <strain evidence="2">10N.261.48.B5</strain>
    </source>
</reference>
<organism evidence="1 2">
    <name type="scientific">Vibrio splendidus</name>
    <dbReference type="NCBI Taxonomy" id="29497"/>
    <lineage>
        <taxon>Bacteria</taxon>
        <taxon>Pseudomonadati</taxon>
        <taxon>Pseudomonadota</taxon>
        <taxon>Gammaproteobacteria</taxon>
        <taxon>Vibrionales</taxon>
        <taxon>Vibrionaceae</taxon>
        <taxon>Vibrio</taxon>
    </lineage>
</organism>
<evidence type="ECO:0000313" key="1">
    <source>
        <dbReference type="EMBL" id="PMM64845.1"/>
    </source>
</evidence>
<comment type="caution">
    <text evidence="1">The sequence shown here is derived from an EMBL/GenBank/DDBJ whole genome shotgun (WGS) entry which is preliminary data.</text>
</comment>
<gene>
    <name evidence="1" type="ORF">BCT54_17275</name>
</gene>
<proteinExistence type="predicted"/>
<dbReference type="AlphaFoldDB" id="A0A2N7JXB8"/>
<name>A0A2N7JXB8_VIBSP</name>
<protein>
    <submittedName>
        <fullName evidence="1">Uncharacterized protein</fullName>
    </submittedName>
</protein>
<sequence length="166" mass="19209">MNILSLGLTVTAVSALTFTSYKFVDYIVSPYREYSYITKQSNAIVDAMRMNMSDRVNKMRCMEKPNNRTIADLKSESYLKPDFKSEYRITTDYLVNHAQVQYTVHFTALNDTDSKRLQQATGQFDRGVTFDGKTNTLTVESNVDNWLENPNELQRYDYSTDCFVPL</sequence>
<accession>A0A2N7JXB8</accession>
<dbReference type="Proteomes" id="UP000235533">
    <property type="component" value="Unassembled WGS sequence"/>
</dbReference>
<dbReference type="EMBL" id="MCZF01000022">
    <property type="protein sequence ID" value="PMM64845.1"/>
    <property type="molecule type" value="Genomic_DNA"/>
</dbReference>
<evidence type="ECO:0000313" key="2">
    <source>
        <dbReference type="Proteomes" id="UP000235533"/>
    </source>
</evidence>